<accession>A0A1X6WR55</accession>
<keyword evidence="4 7" id="KW-0812">Transmembrane</keyword>
<reference evidence="9" key="1">
    <citation type="submission" date="2017-02" db="EMBL/GenBank/DDBJ databases">
        <authorList>
            <person name="Dridi B."/>
        </authorList>
    </citation>
    <scope>NUCLEOTIDE SEQUENCE [LARGE SCALE GENOMIC DNA]</scope>
    <source>
        <strain evidence="9">bH819</strain>
    </source>
</reference>
<keyword evidence="3" id="KW-1003">Cell membrane</keyword>
<feature type="transmembrane region" description="Helical" evidence="7">
    <location>
        <begin position="140"/>
        <end position="157"/>
    </location>
</feature>
<evidence type="ECO:0000256" key="2">
    <source>
        <dbReference type="ARBA" id="ARBA00006386"/>
    </source>
</evidence>
<evidence type="ECO:0000256" key="5">
    <source>
        <dbReference type="ARBA" id="ARBA00022989"/>
    </source>
</evidence>
<proteinExistence type="inferred from homology"/>
<dbReference type="GO" id="GO:0005886">
    <property type="term" value="C:plasma membrane"/>
    <property type="evidence" value="ECO:0007669"/>
    <property type="project" value="UniProtKB-SubCell"/>
</dbReference>
<evidence type="ECO:0000256" key="3">
    <source>
        <dbReference type="ARBA" id="ARBA00022475"/>
    </source>
</evidence>
<feature type="transmembrane region" description="Helical" evidence="7">
    <location>
        <begin position="77"/>
        <end position="103"/>
    </location>
</feature>
<evidence type="ECO:0000256" key="1">
    <source>
        <dbReference type="ARBA" id="ARBA00004651"/>
    </source>
</evidence>
<name>A0A1X6WR55_9ENTE</name>
<organism evidence="8 9">
    <name type="scientific">Vagococcus fluvialis bH819</name>
    <dbReference type="NCBI Taxonomy" id="1255619"/>
    <lineage>
        <taxon>Bacteria</taxon>
        <taxon>Bacillati</taxon>
        <taxon>Bacillota</taxon>
        <taxon>Bacilli</taxon>
        <taxon>Lactobacillales</taxon>
        <taxon>Enterococcaceae</taxon>
        <taxon>Vagococcus</taxon>
    </lineage>
</organism>
<comment type="subcellular location">
    <subcellularLocation>
        <location evidence="1">Cell membrane</location>
        <topology evidence="1">Multi-pass membrane protein</topology>
    </subcellularLocation>
</comment>
<dbReference type="InterPro" id="IPR005524">
    <property type="entry name" value="DUF318"/>
</dbReference>
<evidence type="ECO:0000256" key="4">
    <source>
        <dbReference type="ARBA" id="ARBA00022692"/>
    </source>
</evidence>
<feature type="transmembrane region" description="Helical" evidence="7">
    <location>
        <begin position="38"/>
        <end position="56"/>
    </location>
</feature>
<feature type="transmembrane region" description="Helical" evidence="7">
    <location>
        <begin position="9"/>
        <end position="32"/>
    </location>
</feature>
<comment type="similarity">
    <text evidence="2">Belongs to the UPF0718 family.</text>
</comment>
<evidence type="ECO:0008006" key="10">
    <source>
        <dbReference type="Google" id="ProtNLM"/>
    </source>
</evidence>
<protein>
    <recommendedName>
        <fullName evidence="10">Permease</fullName>
    </recommendedName>
</protein>
<evidence type="ECO:0000256" key="6">
    <source>
        <dbReference type="ARBA" id="ARBA00023136"/>
    </source>
</evidence>
<dbReference type="OrthoDB" id="9798408at2"/>
<evidence type="ECO:0000313" key="8">
    <source>
        <dbReference type="EMBL" id="SLM86757.1"/>
    </source>
</evidence>
<dbReference type="Proteomes" id="UP000195918">
    <property type="component" value="Unassembled WGS sequence"/>
</dbReference>
<keyword evidence="9" id="KW-1185">Reference proteome</keyword>
<feature type="transmembrane region" description="Helical" evidence="7">
    <location>
        <begin position="109"/>
        <end position="128"/>
    </location>
</feature>
<keyword evidence="6 7" id="KW-0472">Membrane</keyword>
<dbReference type="EMBL" id="FWFD01000015">
    <property type="protein sequence ID" value="SLM86757.1"/>
    <property type="molecule type" value="Genomic_DNA"/>
</dbReference>
<evidence type="ECO:0000313" key="9">
    <source>
        <dbReference type="Proteomes" id="UP000195918"/>
    </source>
</evidence>
<dbReference type="RefSeq" id="WP_086952368.1">
    <property type="nucleotide sequence ID" value="NZ_FWFD01000015.1"/>
</dbReference>
<keyword evidence="5 7" id="KW-1133">Transmembrane helix</keyword>
<dbReference type="AlphaFoldDB" id="A0A1X6WR55"/>
<evidence type="ECO:0000256" key="7">
    <source>
        <dbReference type="SAM" id="Phobius"/>
    </source>
</evidence>
<dbReference type="Pfam" id="PF03773">
    <property type="entry name" value="ArsP_1"/>
    <property type="match status" value="1"/>
</dbReference>
<gene>
    <name evidence="8" type="ORF">FM121_11720</name>
</gene>
<sequence length="176" mass="19893">MKILIKNKFLIVLLIVLIMISLYKFELSINILNITGKSLRDMLILLPPIFILIGLLDKWIERGTLVKYMGENSGVSGIFFSLILATVAAGPLYMAFPIAILLINKGAGLRYIIFFLGAWSSVKLPVLIYEFSSFGIKFSLIHIIFSLVFYYLTGILFEKIFTPADISKIKKISDNY</sequence>